<dbReference type="InterPro" id="IPR019319">
    <property type="entry name" value="Plg-R(KT)"/>
</dbReference>
<feature type="non-terminal residue" evidence="3">
    <location>
        <position position="1"/>
    </location>
</feature>
<accession>A0ABM1BW31</accession>
<reference evidence="3" key="1">
    <citation type="submission" date="2025-08" db="UniProtKB">
        <authorList>
            <consortium name="RefSeq"/>
        </authorList>
    </citation>
    <scope>IDENTIFICATION</scope>
    <source>
        <tissue evidence="3">Muscle</tissue>
    </source>
</reference>
<dbReference type="RefSeq" id="XP_013789797.2">
    <property type="nucleotide sequence ID" value="XM_013934343.2"/>
</dbReference>
<dbReference type="PANTHER" id="PTHR13411:SF6">
    <property type="entry name" value="PLASMINOGEN RECEPTOR (KT)"/>
    <property type="match status" value="1"/>
</dbReference>
<evidence type="ECO:0000313" key="3">
    <source>
        <dbReference type="RefSeq" id="XP_013789797.2"/>
    </source>
</evidence>
<sequence length="127" mass="14598">MERQIHMQNIMREKMMAMQIARARELFYWFGSFYLISCAGMLLGFKKTRKPLTLVPFLPLTFIVGYQADMAYGTKLHRIKGEAENILQHESHLVSLPLGIPGLTAIEGARLHHSKEESLQKAHEVFL</sequence>
<gene>
    <name evidence="3" type="primary">LOC106473664</name>
</gene>
<organism evidence="2 3">
    <name type="scientific">Limulus polyphemus</name>
    <name type="common">Atlantic horseshoe crab</name>
    <dbReference type="NCBI Taxonomy" id="6850"/>
    <lineage>
        <taxon>Eukaryota</taxon>
        <taxon>Metazoa</taxon>
        <taxon>Ecdysozoa</taxon>
        <taxon>Arthropoda</taxon>
        <taxon>Chelicerata</taxon>
        <taxon>Merostomata</taxon>
        <taxon>Xiphosura</taxon>
        <taxon>Limulidae</taxon>
        <taxon>Limulus</taxon>
    </lineage>
</organism>
<evidence type="ECO:0000313" key="2">
    <source>
        <dbReference type="Proteomes" id="UP000694941"/>
    </source>
</evidence>
<feature type="transmembrane region" description="Helical" evidence="1">
    <location>
        <begin position="26"/>
        <end position="45"/>
    </location>
</feature>
<dbReference type="PANTHER" id="PTHR13411">
    <property type="entry name" value="PLASMINOGEN RECEPTOR (KT)"/>
    <property type="match status" value="1"/>
</dbReference>
<proteinExistence type="predicted"/>
<evidence type="ECO:0000256" key="1">
    <source>
        <dbReference type="SAM" id="Phobius"/>
    </source>
</evidence>
<dbReference type="Pfam" id="PF10166">
    <property type="entry name" value="DUF2368"/>
    <property type="match status" value="1"/>
</dbReference>
<protein>
    <submittedName>
        <fullName evidence="3">Plasminogen receptor (KT)-like</fullName>
    </submittedName>
</protein>
<keyword evidence="1" id="KW-0812">Transmembrane</keyword>
<dbReference type="GeneID" id="106473664"/>
<keyword evidence="1" id="KW-0472">Membrane</keyword>
<keyword evidence="1" id="KW-1133">Transmembrane helix</keyword>
<name>A0ABM1BW31_LIMPO</name>
<dbReference type="Proteomes" id="UP000694941">
    <property type="component" value="Unplaced"/>
</dbReference>
<keyword evidence="2" id="KW-1185">Reference proteome</keyword>